<name>A0A0F9N667_9ZZZZ</name>
<proteinExistence type="predicted"/>
<comment type="caution">
    <text evidence="1">The sequence shown here is derived from an EMBL/GenBank/DDBJ whole genome shotgun (WGS) entry which is preliminary data.</text>
</comment>
<organism evidence="1">
    <name type="scientific">marine sediment metagenome</name>
    <dbReference type="NCBI Taxonomy" id="412755"/>
    <lineage>
        <taxon>unclassified sequences</taxon>
        <taxon>metagenomes</taxon>
        <taxon>ecological metagenomes</taxon>
    </lineage>
</organism>
<protein>
    <submittedName>
        <fullName evidence="1">Uncharacterized protein</fullName>
    </submittedName>
</protein>
<dbReference type="EMBL" id="LAZR01003743">
    <property type="protein sequence ID" value="KKN15125.1"/>
    <property type="molecule type" value="Genomic_DNA"/>
</dbReference>
<sequence length="330" mass="35680">MPHPQDRLLDPVLNPPFAPQGSFIGGAMQTLFAWFDAQQEEKKEIEGTINTSQQQATIGGYTLPPPPPPVQGSIHGVALTGDTSLGGVDFTELSGFFDSPAKAGTFKSIERQSRLRYGGWTVQDPALLVSEISMDPADEKFRRHPTRFRLSQETRAQTDLAAIMKAYQDAIDAAGRGGGGPRYQAPDRRAVEEAVEDQMVLLLGRIDAGAVGGVVNAYLQDDKRRFEGASVDPNMTLLTKIRGMDSYKNIHENRPDSAPENTWVSSQRNAFLQGGGSMQNAEQRAIDLATVGGAPSTESAGLFEAARGNIVPQFFEKLNKAASFAASRVN</sequence>
<reference evidence="1" key="1">
    <citation type="journal article" date="2015" name="Nature">
        <title>Complex archaea that bridge the gap between prokaryotes and eukaryotes.</title>
        <authorList>
            <person name="Spang A."/>
            <person name="Saw J.H."/>
            <person name="Jorgensen S.L."/>
            <person name="Zaremba-Niedzwiedzka K."/>
            <person name="Martijn J."/>
            <person name="Lind A.E."/>
            <person name="van Eijk R."/>
            <person name="Schleper C."/>
            <person name="Guy L."/>
            <person name="Ettema T.J."/>
        </authorList>
    </citation>
    <scope>NUCLEOTIDE SEQUENCE</scope>
</reference>
<gene>
    <name evidence="1" type="ORF">LCGC14_0989180</name>
</gene>
<accession>A0A0F9N667</accession>
<dbReference type="AlphaFoldDB" id="A0A0F9N667"/>
<evidence type="ECO:0000313" key="1">
    <source>
        <dbReference type="EMBL" id="KKN15125.1"/>
    </source>
</evidence>